<keyword evidence="1" id="KW-0472">Membrane</keyword>
<name>A0AAD9KYZ7_RIDPI</name>
<dbReference type="AlphaFoldDB" id="A0AAD9KYZ7"/>
<accession>A0AAD9KYZ7</accession>
<sequence length="151" mass="17396">MLDHLKCQNKCFVPLLCANIGTVLHCVPVACLLNVMFLQDNCRAVGGIITTLNLFCCYVTFVSDGQHNWLFLLARCLCKDKWLFCHTCYFVALRAVLEDVCMCAHKRRHAKKWSFPAEKFTFVLYFTEIVVLLLSDVLMIVRTFTQTQFVS</sequence>
<dbReference type="Proteomes" id="UP001209878">
    <property type="component" value="Unassembled WGS sequence"/>
</dbReference>
<feature type="transmembrane region" description="Helical" evidence="1">
    <location>
        <begin position="44"/>
        <end position="61"/>
    </location>
</feature>
<feature type="transmembrane region" description="Helical" evidence="1">
    <location>
        <begin position="122"/>
        <end position="141"/>
    </location>
</feature>
<reference evidence="2" key="1">
    <citation type="journal article" date="2023" name="Mol. Biol. Evol.">
        <title>Third-Generation Sequencing Reveals the Adaptive Role of the Epigenome in Three Deep-Sea Polychaetes.</title>
        <authorList>
            <person name="Perez M."/>
            <person name="Aroh O."/>
            <person name="Sun Y."/>
            <person name="Lan Y."/>
            <person name="Juniper S.K."/>
            <person name="Young C.R."/>
            <person name="Angers B."/>
            <person name="Qian P.Y."/>
        </authorList>
    </citation>
    <scope>NUCLEOTIDE SEQUENCE</scope>
    <source>
        <strain evidence="2">R07B-5</strain>
    </source>
</reference>
<evidence type="ECO:0000256" key="1">
    <source>
        <dbReference type="SAM" id="Phobius"/>
    </source>
</evidence>
<comment type="caution">
    <text evidence="2">The sequence shown here is derived from an EMBL/GenBank/DDBJ whole genome shotgun (WGS) entry which is preliminary data.</text>
</comment>
<feature type="transmembrane region" description="Helical" evidence="1">
    <location>
        <begin position="12"/>
        <end position="37"/>
    </location>
</feature>
<dbReference type="EMBL" id="JAODUO010000450">
    <property type="protein sequence ID" value="KAK2180274.1"/>
    <property type="molecule type" value="Genomic_DNA"/>
</dbReference>
<gene>
    <name evidence="2" type="ORF">NP493_448g01030</name>
</gene>
<evidence type="ECO:0000313" key="2">
    <source>
        <dbReference type="EMBL" id="KAK2180274.1"/>
    </source>
</evidence>
<protein>
    <submittedName>
        <fullName evidence="2">Uncharacterized protein</fullName>
    </submittedName>
</protein>
<proteinExistence type="predicted"/>
<keyword evidence="3" id="KW-1185">Reference proteome</keyword>
<evidence type="ECO:0000313" key="3">
    <source>
        <dbReference type="Proteomes" id="UP001209878"/>
    </source>
</evidence>
<organism evidence="2 3">
    <name type="scientific">Ridgeia piscesae</name>
    <name type="common">Tubeworm</name>
    <dbReference type="NCBI Taxonomy" id="27915"/>
    <lineage>
        <taxon>Eukaryota</taxon>
        <taxon>Metazoa</taxon>
        <taxon>Spiralia</taxon>
        <taxon>Lophotrochozoa</taxon>
        <taxon>Annelida</taxon>
        <taxon>Polychaeta</taxon>
        <taxon>Sedentaria</taxon>
        <taxon>Canalipalpata</taxon>
        <taxon>Sabellida</taxon>
        <taxon>Siboglinidae</taxon>
        <taxon>Ridgeia</taxon>
    </lineage>
</organism>
<keyword evidence="1" id="KW-1133">Transmembrane helix</keyword>
<keyword evidence="1" id="KW-0812">Transmembrane</keyword>